<dbReference type="PANTHER" id="PTHR43591:SF102">
    <property type="entry name" value="S-ADENOSYL-L-METHIONINE-DEPENDENT METHYLTRANSFERASE"/>
    <property type="match status" value="1"/>
</dbReference>
<evidence type="ECO:0000313" key="3">
    <source>
        <dbReference type="Proteomes" id="UP000235672"/>
    </source>
</evidence>
<name>A0A2J6PUY3_9HELO</name>
<dbReference type="GO" id="GO:0032259">
    <property type="term" value="P:methylation"/>
    <property type="evidence" value="ECO:0007669"/>
    <property type="project" value="UniProtKB-KW"/>
</dbReference>
<dbReference type="InterPro" id="IPR029063">
    <property type="entry name" value="SAM-dependent_MTases_sf"/>
</dbReference>
<feature type="compositionally biased region" description="Pro residues" evidence="1">
    <location>
        <begin position="26"/>
        <end position="37"/>
    </location>
</feature>
<keyword evidence="2" id="KW-0808">Transferase</keyword>
<dbReference type="EMBL" id="KZ613497">
    <property type="protein sequence ID" value="PMD17838.1"/>
    <property type="molecule type" value="Genomic_DNA"/>
</dbReference>
<dbReference type="PANTHER" id="PTHR43591">
    <property type="entry name" value="METHYLTRANSFERASE"/>
    <property type="match status" value="1"/>
</dbReference>
<keyword evidence="2" id="KW-0489">Methyltransferase</keyword>
<gene>
    <name evidence="2" type="ORF">NA56DRAFT_648303</name>
</gene>
<proteinExistence type="predicted"/>
<dbReference type="SUPFAM" id="SSF53335">
    <property type="entry name" value="S-adenosyl-L-methionine-dependent methyltransferases"/>
    <property type="match status" value="1"/>
</dbReference>
<dbReference type="CDD" id="cd02440">
    <property type="entry name" value="AdoMet_MTases"/>
    <property type="match status" value="1"/>
</dbReference>
<feature type="region of interest" description="Disordered" evidence="1">
    <location>
        <begin position="1"/>
        <end position="81"/>
    </location>
</feature>
<organism evidence="2 3">
    <name type="scientific">Hyaloscypha hepaticicola</name>
    <dbReference type="NCBI Taxonomy" id="2082293"/>
    <lineage>
        <taxon>Eukaryota</taxon>
        <taxon>Fungi</taxon>
        <taxon>Dikarya</taxon>
        <taxon>Ascomycota</taxon>
        <taxon>Pezizomycotina</taxon>
        <taxon>Leotiomycetes</taxon>
        <taxon>Helotiales</taxon>
        <taxon>Hyaloscyphaceae</taxon>
        <taxon>Hyaloscypha</taxon>
    </lineage>
</organism>
<feature type="compositionally biased region" description="Polar residues" evidence="1">
    <location>
        <begin position="48"/>
        <end position="58"/>
    </location>
</feature>
<reference evidence="2 3" key="1">
    <citation type="submission" date="2016-05" db="EMBL/GenBank/DDBJ databases">
        <title>A degradative enzymes factory behind the ericoid mycorrhizal symbiosis.</title>
        <authorList>
            <consortium name="DOE Joint Genome Institute"/>
            <person name="Martino E."/>
            <person name="Morin E."/>
            <person name="Grelet G."/>
            <person name="Kuo A."/>
            <person name="Kohler A."/>
            <person name="Daghino S."/>
            <person name="Barry K."/>
            <person name="Choi C."/>
            <person name="Cichocki N."/>
            <person name="Clum A."/>
            <person name="Copeland A."/>
            <person name="Hainaut M."/>
            <person name="Haridas S."/>
            <person name="Labutti K."/>
            <person name="Lindquist E."/>
            <person name="Lipzen A."/>
            <person name="Khouja H.-R."/>
            <person name="Murat C."/>
            <person name="Ohm R."/>
            <person name="Olson A."/>
            <person name="Spatafora J."/>
            <person name="Veneault-Fourrey C."/>
            <person name="Henrissat B."/>
            <person name="Grigoriev I."/>
            <person name="Martin F."/>
            <person name="Perotto S."/>
        </authorList>
    </citation>
    <scope>NUCLEOTIDE SEQUENCE [LARGE SCALE GENOMIC DNA]</scope>
    <source>
        <strain evidence="2 3">UAMH 7357</strain>
    </source>
</reference>
<dbReference type="Gene3D" id="3.40.50.150">
    <property type="entry name" value="Vaccinia Virus protein VP39"/>
    <property type="match status" value="1"/>
</dbReference>
<dbReference type="OrthoDB" id="2013972at2759"/>
<protein>
    <submittedName>
        <fullName evidence="2">S-adenosyl-L-methionine-dependent methyltransferase</fullName>
    </submittedName>
</protein>
<accession>A0A2J6PUY3</accession>
<evidence type="ECO:0000313" key="2">
    <source>
        <dbReference type="EMBL" id="PMD17838.1"/>
    </source>
</evidence>
<dbReference type="AlphaFoldDB" id="A0A2J6PUY3"/>
<dbReference type="Proteomes" id="UP000235672">
    <property type="component" value="Unassembled WGS sequence"/>
</dbReference>
<dbReference type="Pfam" id="PF13489">
    <property type="entry name" value="Methyltransf_23"/>
    <property type="match status" value="1"/>
</dbReference>
<sequence>MDPPMEPLGETSLAAAQPEHDLSAVPAPPTHQEPSVPPTVTRLPPHSTGWSQDQNISVDESEDDDSAIGGFSEMTSTTSARSSVFEFVREEDGRTYHRYRQGKYMLPNDEEEQDRLNMQHQLWYMTLDGHLSLAPLNREPEHVLDIGTGTGVWAIDYALDHPTAHVTGSDLSPIQPNFVPVNCSFEVDDFEDEWAYEQKFDLIHGRLLLSCLAEPKKMFERAFASLSPGGYMEMQDCEFPAKSNDDSLPSSNLGKWYSHMVDACLKLGRDLRIVRNYKRWMEEVGFVNVEEKVFFWPVNTWPRDPHLKKLGFWYGQDLMELITGLKRPFMKGLGWTLEEVDAFHVLVKKDVMDRNVHAYHILRVVYGMKPEVTDNTLSA</sequence>
<evidence type="ECO:0000256" key="1">
    <source>
        <dbReference type="SAM" id="MobiDB-lite"/>
    </source>
</evidence>
<dbReference type="STRING" id="1745343.A0A2J6PUY3"/>
<dbReference type="GO" id="GO:0008168">
    <property type="term" value="F:methyltransferase activity"/>
    <property type="evidence" value="ECO:0007669"/>
    <property type="project" value="UniProtKB-KW"/>
</dbReference>
<keyword evidence="3" id="KW-1185">Reference proteome</keyword>